<keyword evidence="1" id="KW-0812">Transmembrane</keyword>
<dbReference type="EMBL" id="OU015566">
    <property type="protein sequence ID" value="CAG5103110.1"/>
    <property type="molecule type" value="Genomic_DNA"/>
</dbReference>
<keyword evidence="2" id="KW-0732">Signal</keyword>
<feature type="signal peptide" evidence="2">
    <location>
        <begin position="1"/>
        <end position="16"/>
    </location>
</feature>
<accession>A0ABN7SKF5</accession>
<evidence type="ECO:0000313" key="4">
    <source>
        <dbReference type="Proteomes" id="UP001158576"/>
    </source>
</evidence>
<evidence type="ECO:0000313" key="3">
    <source>
        <dbReference type="EMBL" id="CAG5103110.1"/>
    </source>
</evidence>
<dbReference type="Proteomes" id="UP001158576">
    <property type="component" value="Chromosome 1"/>
</dbReference>
<feature type="transmembrane region" description="Helical" evidence="1">
    <location>
        <begin position="87"/>
        <end position="106"/>
    </location>
</feature>
<keyword evidence="1" id="KW-0472">Membrane</keyword>
<feature type="chain" id="PRO_5045747220" evidence="2">
    <location>
        <begin position="17"/>
        <end position="138"/>
    </location>
</feature>
<reference evidence="3 4" key="1">
    <citation type="submission" date="2021-04" db="EMBL/GenBank/DDBJ databases">
        <authorList>
            <person name="Bliznina A."/>
        </authorList>
    </citation>
    <scope>NUCLEOTIDE SEQUENCE [LARGE SCALE GENOMIC DNA]</scope>
</reference>
<protein>
    <submittedName>
        <fullName evidence="3">Oidioi.mRNA.OKI2018_I69.chr1.g620.t1.cds</fullName>
    </submittedName>
</protein>
<keyword evidence="4" id="KW-1185">Reference proteome</keyword>
<name>A0ABN7SKF5_OIKDI</name>
<proteinExistence type="predicted"/>
<organism evidence="3 4">
    <name type="scientific">Oikopleura dioica</name>
    <name type="common">Tunicate</name>
    <dbReference type="NCBI Taxonomy" id="34765"/>
    <lineage>
        <taxon>Eukaryota</taxon>
        <taxon>Metazoa</taxon>
        <taxon>Chordata</taxon>
        <taxon>Tunicata</taxon>
        <taxon>Appendicularia</taxon>
        <taxon>Copelata</taxon>
        <taxon>Oikopleuridae</taxon>
        <taxon>Oikopleura</taxon>
    </lineage>
</organism>
<gene>
    <name evidence="3" type="ORF">OKIOD_LOCUS9385</name>
</gene>
<evidence type="ECO:0000256" key="1">
    <source>
        <dbReference type="SAM" id="Phobius"/>
    </source>
</evidence>
<evidence type="ECO:0000256" key="2">
    <source>
        <dbReference type="SAM" id="SignalP"/>
    </source>
</evidence>
<sequence length="138" mass="15820">MNFLSTPLFFFAIAAASQICTENFCRACSLIDGNHHFCRQIQKSKCCEAWGMKSHHSLVPSATEKAFVEVETPEIFQEKEGSTFSKMNILVICFSFVIFVVFIIQLERIIENIVKKPKAHMEDKFYLRSNSESSELLL</sequence>
<keyword evidence="1" id="KW-1133">Transmembrane helix</keyword>